<dbReference type="KEGG" id="bbet:F8237_34760"/>
<dbReference type="RefSeq" id="WP_040308446.1">
    <property type="nucleotide sequence ID" value="NZ_JANTYR010000011.1"/>
</dbReference>
<sequence>MTAPSPGPLPPAGFASRALSLVDVARGATWRRLYQSRFPDPLGYGFSPSRFSDPETTLVPPERFGVVYFGSSIKVCFVETILRDRGVARTHTFPIEWAELEAWSCAEVRVEAALRLVDLRGDGLVRMGIPTDVARASAQGLARVWSRALWAHDTKPDGLMYDSRLNGETNVVVFDRALPKLVAVATPRLVDCRGDLATILTDLDLAIM</sequence>
<dbReference type="Proteomes" id="UP000325641">
    <property type="component" value="Plasmid pBbPL7HG1"/>
</dbReference>
<gene>
    <name evidence="2" type="ORF">F8237_34760</name>
</gene>
<protein>
    <submittedName>
        <fullName evidence="2">RES family NAD+ phosphorylase</fullName>
    </submittedName>
</protein>
<organism evidence="2 3">
    <name type="scientific">Bradyrhizobium betae</name>
    <dbReference type="NCBI Taxonomy" id="244734"/>
    <lineage>
        <taxon>Bacteria</taxon>
        <taxon>Pseudomonadati</taxon>
        <taxon>Pseudomonadota</taxon>
        <taxon>Alphaproteobacteria</taxon>
        <taxon>Hyphomicrobiales</taxon>
        <taxon>Nitrobacteraceae</taxon>
        <taxon>Bradyrhizobium</taxon>
    </lineage>
</organism>
<dbReference type="AlphaFoldDB" id="A0A5P6PH38"/>
<name>A0A5P6PH38_9BRAD</name>
<geneLocation type="plasmid" evidence="3">
    <name>pbbpl7hg1</name>
</geneLocation>
<reference evidence="3" key="1">
    <citation type="submission" date="2019-10" db="EMBL/GenBank/DDBJ databases">
        <title>Complete Genome Sequence of Bradyrhizobium betae type strain PL7HG1T.</title>
        <authorList>
            <person name="Bromfield E.S.P."/>
            <person name="Cloutier S."/>
        </authorList>
    </citation>
    <scope>NUCLEOTIDE SEQUENCE [LARGE SCALE GENOMIC DNA]</scope>
    <source>
        <strain evidence="3">PL7HG1</strain>
        <plasmid evidence="3">pbbpl7hg1</plasmid>
    </source>
</reference>
<dbReference type="InterPro" id="IPR014914">
    <property type="entry name" value="RES_dom"/>
</dbReference>
<dbReference type="OrthoDB" id="425502at2"/>
<accession>A0A5P6PH38</accession>
<feature type="domain" description="RES" evidence="1">
    <location>
        <begin position="41"/>
        <end position="185"/>
    </location>
</feature>
<evidence type="ECO:0000259" key="1">
    <source>
        <dbReference type="SMART" id="SM00953"/>
    </source>
</evidence>
<keyword evidence="2" id="KW-0614">Plasmid</keyword>
<proteinExistence type="predicted"/>
<dbReference type="Pfam" id="PF08808">
    <property type="entry name" value="RES"/>
    <property type="match status" value="1"/>
</dbReference>
<dbReference type="EMBL" id="CP044544">
    <property type="protein sequence ID" value="QFI77488.1"/>
    <property type="molecule type" value="Genomic_DNA"/>
</dbReference>
<dbReference type="SMART" id="SM00953">
    <property type="entry name" value="RES"/>
    <property type="match status" value="1"/>
</dbReference>
<evidence type="ECO:0000313" key="3">
    <source>
        <dbReference type="Proteomes" id="UP000325641"/>
    </source>
</evidence>
<evidence type="ECO:0000313" key="2">
    <source>
        <dbReference type="EMBL" id="QFI77488.1"/>
    </source>
</evidence>